<dbReference type="RefSeq" id="WP_344567383.1">
    <property type="nucleotide sequence ID" value="NZ_BAAATG010000054.1"/>
</dbReference>
<proteinExistence type="predicted"/>
<dbReference type="PRINTS" id="PR00038">
    <property type="entry name" value="HTHLUXR"/>
</dbReference>
<keyword evidence="4" id="KW-1185">Reference proteome</keyword>
<accession>A0ABW0DXP9</accession>
<protein>
    <submittedName>
        <fullName evidence="3">Response regulator transcription factor</fullName>
    </submittedName>
</protein>
<feature type="domain" description="HTH luxR-type" evidence="2">
    <location>
        <begin position="1"/>
        <end position="65"/>
    </location>
</feature>
<dbReference type="InterPro" id="IPR036388">
    <property type="entry name" value="WH-like_DNA-bd_sf"/>
</dbReference>
<reference evidence="4" key="1">
    <citation type="journal article" date="2019" name="Int. J. Syst. Evol. Microbiol.">
        <title>The Global Catalogue of Microorganisms (GCM) 10K type strain sequencing project: providing services to taxonomists for standard genome sequencing and annotation.</title>
        <authorList>
            <consortium name="The Broad Institute Genomics Platform"/>
            <consortium name="The Broad Institute Genome Sequencing Center for Infectious Disease"/>
            <person name="Wu L."/>
            <person name="Ma J."/>
        </authorList>
    </citation>
    <scope>NUCLEOTIDE SEQUENCE [LARGE SCALE GENOMIC DNA]</scope>
    <source>
        <strain evidence="4">CGMCC 4.7131</strain>
    </source>
</reference>
<evidence type="ECO:0000313" key="4">
    <source>
        <dbReference type="Proteomes" id="UP001596035"/>
    </source>
</evidence>
<feature type="compositionally biased region" description="Low complexity" evidence="1">
    <location>
        <begin position="79"/>
        <end position="94"/>
    </location>
</feature>
<dbReference type="InterPro" id="IPR000792">
    <property type="entry name" value="Tscrpt_reg_LuxR_C"/>
</dbReference>
<name>A0ABW0DXP9_9ACTN</name>
<evidence type="ECO:0000256" key="1">
    <source>
        <dbReference type="SAM" id="MobiDB-lite"/>
    </source>
</evidence>
<dbReference type="SMART" id="SM00421">
    <property type="entry name" value="HTH_LUXR"/>
    <property type="match status" value="1"/>
</dbReference>
<gene>
    <name evidence="3" type="ORF">ACFPWV_27310</name>
</gene>
<dbReference type="Gene3D" id="1.10.10.10">
    <property type="entry name" value="Winged helix-like DNA-binding domain superfamily/Winged helix DNA-binding domain"/>
    <property type="match status" value="1"/>
</dbReference>
<feature type="region of interest" description="Disordered" evidence="1">
    <location>
        <begin position="70"/>
        <end position="102"/>
    </location>
</feature>
<dbReference type="InterPro" id="IPR016032">
    <property type="entry name" value="Sig_transdc_resp-reg_C-effctor"/>
</dbReference>
<dbReference type="Proteomes" id="UP001596035">
    <property type="component" value="Unassembled WGS sequence"/>
</dbReference>
<sequence length="102" mass="11158">MSEKPDIGETELKILSLLYLGLADASIARRLNLGHRTVQRHVQSLMIRLEAAGRVALGARAQEFGLLGRPDRGRCEHIPSSQSSAHTESSASTPSRHRTPSF</sequence>
<comment type="caution">
    <text evidence="3">The sequence shown here is derived from an EMBL/GenBank/DDBJ whole genome shotgun (WGS) entry which is preliminary data.</text>
</comment>
<dbReference type="SUPFAM" id="SSF46894">
    <property type="entry name" value="C-terminal effector domain of the bipartite response regulators"/>
    <property type="match status" value="1"/>
</dbReference>
<dbReference type="Pfam" id="PF00196">
    <property type="entry name" value="GerE"/>
    <property type="match status" value="1"/>
</dbReference>
<evidence type="ECO:0000313" key="3">
    <source>
        <dbReference type="EMBL" id="MFC5243578.1"/>
    </source>
</evidence>
<organism evidence="3 4">
    <name type="scientific">Streptomyces atrovirens</name>
    <dbReference type="NCBI Taxonomy" id="285556"/>
    <lineage>
        <taxon>Bacteria</taxon>
        <taxon>Bacillati</taxon>
        <taxon>Actinomycetota</taxon>
        <taxon>Actinomycetes</taxon>
        <taxon>Kitasatosporales</taxon>
        <taxon>Streptomycetaceae</taxon>
        <taxon>Streptomyces</taxon>
    </lineage>
</organism>
<dbReference type="PROSITE" id="PS50043">
    <property type="entry name" value="HTH_LUXR_2"/>
    <property type="match status" value="1"/>
</dbReference>
<evidence type="ECO:0000259" key="2">
    <source>
        <dbReference type="PROSITE" id="PS50043"/>
    </source>
</evidence>
<dbReference type="EMBL" id="JBHSKN010000026">
    <property type="protein sequence ID" value="MFC5243578.1"/>
    <property type="molecule type" value="Genomic_DNA"/>
</dbReference>